<dbReference type="RefSeq" id="WP_316776950.1">
    <property type="nucleotide sequence ID" value="NZ_JASMWN010000009.1"/>
</dbReference>
<keyword evidence="1" id="KW-0812">Transmembrane</keyword>
<comment type="caution">
    <text evidence="2">The sequence shown here is derived from an EMBL/GenBank/DDBJ whole genome shotgun (WGS) entry which is preliminary data.</text>
</comment>
<proteinExistence type="predicted"/>
<reference evidence="3" key="1">
    <citation type="submission" date="2023-05" db="EMBL/GenBank/DDBJ databases">
        <title>Sedimentitalea sp. nov. JM2-8.</title>
        <authorList>
            <person name="Huang J."/>
        </authorList>
    </citation>
    <scope>NUCLEOTIDE SEQUENCE [LARGE SCALE GENOMIC DNA]</scope>
    <source>
        <strain evidence="3">KHS03</strain>
    </source>
</reference>
<keyword evidence="1" id="KW-1133">Transmembrane helix</keyword>
<evidence type="ECO:0000313" key="3">
    <source>
        <dbReference type="Proteomes" id="UP001255416"/>
    </source>
</evidence>
<name>A0ABU3VF21_9RHOB</name>
<feature type="transmembrane region" description="Helical" evidence="1">
    <location>
        <begin position="75"/>
        <end position="96"/>
    </location>
</feature>
<gene>
    <name evidence="2" type="ORF">QO231_13030</name>
</gene>
<evidence type="ECO:0000256" key="1">
    <source>
        <dbReference type="SAM" id="Phobius"/>
    </source>
</evidence>
<evidence type="ECO:0008006" key="4">
    <source>
        <dbReference type="Google" id="ProtNLM"/>
    </source>
</evidence>
<dbReference type="Proteomes" id="UP001255416">
    <property type="component" value="Unassembled WGS sequence"/>
</dbReference>
<keyword evidence="1" id="KW-0472">Membrane</keyword>
<organism evidence="2 3">
    <name type="scientific">Sedimentitalea todarodis</name>
    <dbReference type="NCBI Taxonomy" id="1631240"/>
    <lineage>
        <taxon>Bacteria</taxon>
        <taxon>Pseudomonadati</taxon>
        <taxon>Pseudomonadota</taxon>
        <taxon>Alphaproteobacteria</taxon>
        <taxon>Rhodobacterales</taxon>
        <taxon>Paracoccaceae</taxon>
        <taxon>Sedimentitalea</taxon>
    </lineage>
</organism>
<feature type="transmembrane region" description="Helical" evidence="1">
    <location>
        <begin position="44"/>
        <end position="68"/>
    </location>
</feature>
<sequence length="125" mass="13315">MSFPILFAGLLSALWTLIHIFAGGPGVARPLLKASDLEKSPKYVAYFCWHLVSISLATMSVLFLWPALWGGSTDLAVVGSVMALLFAAWGIGLGQFSAANLTFADLPQGWLFVPVAALGFWGSVL</sequence>
<dbReference type="EMBL" id="JASMWN010000009">
    <property type="protein sequence ID" value="MDU9004771.1"/>
    <property type="molecule type" value="Genomic_DNA"/>
</dbReference>
<protein>
    <recommendedName>
        <fullName evidence="4">DUF423 domain-containing protein</fullName>
    </recommendedName>
</protein>
<accession>A0ABU3VF21</accession>
<evidence type="ECO:0000313" key="2">
    <source>
        <dbReference type="EMBL" id="MDU9004771.1"/>
    </source>
</evidence>
<keyword evidence="3" id="KW-1185">Reference proteome</keyword>